<dbReference type="PANTHER" id="PTHR48050:SF13">
    <property type="entry name" value="STEROL 3-BETA-GLUCOSYLTRANSFERASE UGT80A2"/>
    <property type="match status" value="1"/>
</dbReference>
<protein>
    <submittedName>
        <fullName evidence="2">Glycosyl transferase family 1</fullName>
    </submittedName>
</protein>
<gene>
    <name evidence="2" type="ORF">GCM10011430_11370</name>
</gene>
<reference evidence="2" key="2">
    <citation type="submission" date="2020-09" db="EMBL/GenBank/DDBJ databases">
        <authorList>
            <person name="Sun Q."/>
            <person name="Sedlacek I."/>
        </authorList>
    </citation>
    <scope>NUCLEOTIDE SEQUENCE</scope>
    <source>
        <strain evidence="2">CCM 7664</strain>
    </source>
</reference>
<keyword evidence="3" id="KW-1185">Reference proteome</keyword>
<sequence>MKIGIQTWGSDGDILPFMALAHSLQRAGHRVTVAYTSVDNKDYGEYAAAGGFAAVRAYDGFEGGLNPVLEEIVHTNDPMKQFVLVMQQYFDPALEAMYAASQALCADNDIVIGHMICHTLLTAAELSGKPRVSVALAPLAVRTSEIPLFGPNLGRFINSLTWKLGDYVGRKKMFLRAEALREREGLSPLKSMQEQLYVSKDLTLIASSPTLSQRRSDWGDHIQICGDHIQICGDLHYPQDDHPIPLPPGLQAFLQSGPPPVYMTFGSLTQFQAELFDTLMTEAAALAGCRAIIQSEWPGKASPDIFRCSRAPHAQVFPQCAAIVHHGGAGTSHSSARSGRPSIVVEHAFDQQFWGDELRRAGVAGTVLHRNTVTPERLAQAIRTTLQSQAMQRRAAEIGREMQQEDGVARAIQLIEQRFGR</sequence>
<name>A0A8J3B2N5_9BURK</name>
<reference evidence="2" key="1">
    <citation type="journal article" date="2014" name="Int. J. Syst. Evol. Microbiol.">
        <title>Complete genome sequence of Corynebacterium casei LMG S-19264T (=DSM 44701T), isolated from a smear-ripened cheese.</title>
        <authorList>
            <consortium name="US DOE Joint Genome Institute (JGI-PGF)"/>
            <person name="Walter F."/>
            <person name="Albersmeier A."/>
            <person name="Kalinowski J."/>
            <person name="Ruckert C."/>
        </authorList>
    </citation>
    <scope>NUCLEOTIDE SEQUENCE</scope>
    <source>
        <strain evidence="2">CCM 7664</strain>
    </source>
</reference>
<dbReference type="Proteomes" id="UP000627205">
    <property type="component" value="Unassembled WGS sequence"/>
</dbReference>
<dbReference type="RefSeq" id="WP_188420072.1">
    <property type="nucleotide sequence ID" value="NZ_BMDP01000002.1"/>
</dbReference>
<dbReference type="GO" id="GO:0008194">
    <property type="term" value="F:UDP-glycosyltransferase activity"/>
    <property type="evidence" value="ECO:0007669"/>
    <property type="project" value="InterPro"/>
</dbReference>
<dbReference type="InterPro" id="IPR002213">
    <property type="entry name" value="UDP_glucos_trans"/>
</dbReference>
<dbReference type="AlphaFoldDB" id="A0A8J3B2N5"/>
<dbReference type="InterPro" id="IPR050426">
    <property type="entry name" value="Glycosyltransferase_28"/>
</dbReference>
<dbReference type="EMBL" id="BMDP01000002">
    <property type="protein sequence ID" value="GGI53963.1"/>
    <property type="molecule type" value="Genomic_DNA"/>
</dbReference>
<dbReference type="SUPFAM" id="SSF53756">
    <property type="entry name" value="UDP-Glycosyltransferase/glycogen phosphorylase"/>
    <property type="match status" value="1"/>
</dbReference>
<dbReference type="PANTHER" id="PTHR48050">
    <property type="entry name" value="STEROL 3-BETA-GLUCOSYLTRANSFERASE"/>
    <property type="match status" value="1"/>
</dbReference>
<evidence type="ECO:0000313" key="2">
    <source>
        <dbReference type="EMBL" id="GGI53963.1"/>
    </source>
</evidence>
<dbReference type="CDD" id="cd03784">
    <property type="entry name" value="GT1_Gtf-like"/>
    <property type="match status" value="1"/>
</dbReference>
<dbReference type="InterPro" id="IPR010610">
    <property type="entry name" value="EryCIII-like_C"/>
</dbReference>
<proteinExistence type="predicted"/>
<dbReference type="GO" id="GO:0016758">
    <property type="term" value="F:hexosyltransferase activity"/>
    <property type="evidence" value="ECO:0007669"/>
    <property type="project" value="UniProtKB-ARBA"/>
</dbReference>
<comment type="caution">
    <text evidence="2">The sequence shown here is derived from an EMBL/GenBank/DDBJ whole genome shotgun (WGS) entry which is preliminary data.</text>
</comment>
<evidence type="ECO:0000313" key="3">
    <source>
        <dbReference type="Proteomes" id="UP000627205"/>
    </source>
</evidence>
<dbReference type="Gene3D" id="3.40.50.2000">
    <property type="entry name" value="Glycogen Phosphorylase B"/>
    <property type="match status" value="2"/>
</dbReference>
<evidence type="ECO:0000259" key="1">
    <source>
        <dbReference type="Pfam" id="PF06722"/>
    </source>
</evidence>
<keyword evidence="2" id="KW-0808">Transferase</keyword>
<dbReference type="Pfam" id="PF06722">
    <property type="entry name" value="EryCIII-like_C"/>
    <property type="match status" value="1"/>
</dbReference>
<dbReference type="GO" id="GO:0017000">
    <property type="term" value="P:antibiotic biosynthetic process"/>
    <property type="evidence" value="ECO:0007669"/>
    <property type="project" value="UniProtKB-ARBA"/>
</dbReference>
<feature type="domain" description="Erythromycin biosynthesis protein CIII-like C-terminal" evidence="1">
    <location>
        <begin position="303"/>
        <end position="404"/>
    </location>
</feature>
<organism evidence="2 3">
    <name type="scientific">Oxalicibacterium solurbis</name>
    <dbReference type="NCBI Taxonomy" id="69280"/>
    <lineage>
        <taxon>Bacteria</taxon>
        <taxon>Pseudomonadati</taxon>
        <taxon>Pseudomonadota</taxon>
        <taxon>Betaproteobacteria</taxon>
        <taxon>Burkholderiales</taxon>
        <taxon>Oxalobacteraceae</taxon>
        <taxon>Oxalicibacterium</taxon>
    </lineage>
</organism>
<accession>A0A8J3B2N5</accession>
<dbReference type="FunFam" id="3.40.50.2000:FF:000009">
    <property type="entry name" value="Sterol 3-beta-glucosyltransferase UGT80A2"/>
    <property type="match status" value="1"/>
</dbReference>